<dbReference type="Pfam" id="PF00043">
    <property type="entry name" value="GST_C"/>
    <property type="match status" value="1"/>
</dbReference>
<dbReference type="GO" id="GO:0005524">
    <property type="term" value="F:ATP binding"/>
    <property type="evidence" value="ECO:0007669"/>
    <property type="project" value="UniProtKB-KW"/>
</dbReference>
<dbReference type="InterPro" id="IPR050132">
    <property type="entry name" value="Gln/Glu-tRNA_Ligase"/>
</dbReference>
<dbReference type="PANTHER" id="PTHR43097">
    <property type="entry name" value="GLUTAMINE-TRNA LIGASE"/>
    <property type="match status" value="1"/>
</dbReference>
<dbReference type="GO" id="GO:0004818">
    <property type="term" value="F:glutamate-tRNA ligase activity"/>
    <property type="evidence" value="ECO:0007669"/>
    <property type="project" value="UniProtKB-EC"/>
</dbReference>
<dbReference type="SUPFAM" id="SSF47616">
    <property type="entry name" value="GST C-terminal domain-like"/>
    <property type="match status" value="1"/>
</dbReference>
<feature type="compositionally biased region" description="Gly residues" evidence="14">
    <location>
        <begin position="121"/>
        <end position="135"/>
    </location>
</feature>
<protein>
    <recommendedName>
        <fullName evidence="3">glutamate--tRNA ligase</fullName>
        <ecNumber evidence="3">6.1.1.17</ecNumber>
    </recommendedName>
    <alternativeName>
        <fullName evidence="11">Glutamyl-tRNA synthetase</fullName>
    </alternativeName>
</protein>
<dbReference type="InterPro" id="IPR014729">
    <property type="entry name" value="Rossmann-like_a/b/a_fold"/>
</dbReference>
<dbReference type="InterPro" id="IPR036282">
    <property type="entry name" value="Glutathione-S-Trfase_C_sf"/>
</dbReference>
<dbReference type="GO" id="GO:0006424">
    <property type="term" value="P:glutamyl-tRNA aminoacylation"/>
    <property type="evidence" value="ECO:0007669"/>
    <property type="project" value="InterPro"/>
</dbReference>
<reference evidence="16" key="1">
    <citation type="submission" date="2023-08" db="EMBL/GenBank/DDBJ databases">
        <authorList>
            <person name="Audoor S."/>
            <person name="Bilcke G."/>
        </authorList>
    </citation>
    <scope>NUCLEOTIDE SEQUENCE</scope>
</reference>
<comment type="similarity">
    <text evidence="2">Belongs to the class-I aminoacyl-tRNA synthetase family. Glutamate--tRNA ligase type 2 subfamily.</text>
</comment>
<proteinExistence type="inferred from homology"/>
<feature type="compositionally biased region" description="Low complexity" evidence="14">
    <location>
        <begin position="141"/>
        <end position="159"/>
    </location>
</feature>
<comment type="catalytic activity">
    <reaction evidence="12">
        <text>tRNA(Glu) + L-glutamate + ATP = L-glutamyl-tRNA(Glu) + AMP + diphosphate</text>
        <dbReference type="Rhea" id="RHEA:23540"/>
        <dbReference type="Rhea" id="RHEA-COMP:9663"/>
        <dbReference type="Rhea" id="RHEA-COMP:9680"/>
        <dbReference type="ChEBI" id="CHEBI:29985"/>
        <dbReference type="ChEBI" id="CHEBI:30616"/>
        <dbReference type="ChEBI" id="CHEBI:33019"/>
        <dbReference type="ChEBI" id="CHEBI:78442"/>
        <dbReference type="ChEBI" id="CHEBI:78520"/>
        <dbReference type="ChEBI" id="CHEBI:456215"/>
        <dbReference type="EC" id="6.1.1.17"/>
    </reaction>
</comment>
<dbReference type="Proteomes" id="UP001295423">
    <property type="component" value="Unassembled WGS sequence"/>
</dbReference>
<dbReference type="FunFam" id="3.90.800.10:FF:000001">
    <property type="entry name" value="Glutamine--tRNA ligase"/>
    <property type="match status" value="1"/>
</dbReference>
<evidence type="ECO:0000256" key="7">
    <source>
        <dbReference type="ARBA" id="ARBA00022741"/>
    </source>
</evidence>
<evidence type="ECO:0000256" key="6">
    <source>
        <dbReference type="ARBA" id="ARBA00022598"/>
    </source>
</evidence>
<name>A0AAD2GEK0_9STRA</name>
<keyword evidence="8 13" id="KW-0067">ATP-binding</keyword>
<dbReference type="InterPro" id="IPR004046">
    <property type="entry name" value="GST_C"/>
</dbReference>
<keyword evidence="9 13" id="KW-0648">Protein biosynthesis</keyword>
<organism evidence="16 17">
    <name type="scientific">Cylindrotheca closterium</name>
    <dbReference type="NCBI Taxonomy" id="2856"/>
    <lineage>
        <taxon>Eukaryota</taxon>
        <taxon>Sar</taxon>
        <taxon>Stramenopiles</taxon>
        <taxon>Ochrophyta</taxon>
        <taxon>Bacillariophyta</taxon>
        <taxon>Bacillariophyceae</taxon>
        <taxon>Bacillariophycidae</taxon>
        <taxon>Bacillariales</taxon>
        <taxon>Bacillariaceae</taxon>
        <taxon>Cylindrotheca</taxon>
    </lineage>
</organism>
<sequence>MVDLNSLKDEISSIGNKIKELKNMAVKELTVTDEIGKNVQDLLAKKQLYAEHNNGIGIDGKPFAKNMTKAEKKKQAQAQKQQQPNQQQQNQEQSQAPKAENASKKAAKKAEKAAKKAAYKAGGGAPAAGSGGGGGAPPPQQQQQGKKQQPPPQLAQKKAVPPPTMKRGGGFQVKPLQMVINPNAPIEDRPVVALAMAVLTNTDIDLELTSDHRIAQATLGGEAEAGDETPQIVGDLSMARYLVARSDKNEFASVSNSQQALQNAWIDYASSLKPLSKEQALKGIGMTLGHALFTKTYLVGESLTFADVALFGAMAWPSQSSDLAAVTAALQANDYTAALRWTTMMASHPAIRKATQLAMGVNGTTEVGGDLLEPLVSGMNLLEGAVPGNVVTRFPPEPSGYLHIGHAKAVLLNDYYARRYKGRLIVRFDDTNPSKEKEEYQQSIVEDLKLLGVDPDVVTYTSDYFKAIFGYALSMIENGTAYMDDTPQEQMKLERADRVESKHRNMPPEEAKEKFLMMNSGKEEGAAWCLRAKIDMNSDNGTLRDPVLFRQNLEPHHRSGTTYKAYPTYDLACPIVDSLEGVTHALRTTEYNDRDEQYQWIQTTLGLRRVRIHSFSRVNFMYTVLSKRKLAWFVEQGLVEGWGDARFPTVRGVVRRGVNLDALKTFIYSQGASRRVVNMDWSKFWAENKKEIDKQAKRFMAIDANTNVPLKVTNGPAIDSNSYLSTANHPKDPSLGSRALRIGQDVILETVDVEGIQEGEEIVLLRWGVVKITKVTQANGNVGSLEGEFIPDGDYKTAKRKLSWMIQTGSNPIVELTEFDHLVTKDKLEEEDNFADYVNPTTLATTQVMGDAGLKTLQEHEIIQLERRGFFRVDRPYRDGKPLILYMIPDGKTKSMSGMTGKLAHH</sequence>
<dbReference type="FunFam" id="3.40.50.620:FF:000037">
    <property type="entry name" value="Glutamine--tRNA ligase cytoplasmic"/>
    <property type="match status" value="1"/>
</dbReference>
<dbReference type="InterPro" id="IPR011035">
    <property type="entry name" value="Ribosomal_bL25/Gln-tRNA_synth"/>
</dbReference>
<dbReference type="GO" id="GO:0017102">
    <property type="term" value="C:methionyl glutamyl tRNA synthetase complex"/>
    <property type="evidence" value="ECO:0007669"/>
    <property type="project" value="TreeGrafter"/>
</dbReference>
<dbReference type="Pfam" id="PF00749">
    <property type="entry name" value="tRNA-synt_1c"/>
    <property type="match status" value="1"/>
</dbReference>
<evidence type="ECO:0000256" key="1">
    <source>
        <dbReference type="ARBA" id="ARBA00004496"/>
    </source>
</evidence>
<evidence type="ECO:0000313" key="16">
    <source>
        <dbReference type="EMBL" id="CAJ1970475.1"/>
    </source>
</evidence>
<dbReference type="InterPro" id="IPR001412">
    <property type="entry name" value="aa-tRNA-synth_I_CS"/>
</dbReference>
<feature type="compositionally biased region" description="Low complexity" evidence="14">
    <location>
        <begin position="76"/>
        <end position="100"/>
    </location>
</feature>
<accession>A0AAD2GEK0</accession>
<dbReference type="PROSITE" id="PS50405">
    <property type="entry name" value="GST_CTER"/>
    <property type="match status" value="1"/>
</dbReference>
<keyword evidence="17" id="KW-1185">Reference proteome</keyword>
<keyword evidence="6 13" id="KW-0436">Ligase</keyword>
<dbReference type="InterPro" id="IPR000924">
    <property type="entry name" value="Glu/Gln-tRNA-synth"/>
</dbReference>
<keyword evidence="10 13" id="KW-0030">Aminoacyl-tRNA synthetase</keyword>
<dbReference type="Gene3D" id="1.20.1050.130">
    <property type="match status" value="1"/>
</dbReference>
<dbReference type="PROSITE" id="PS00178">
    <property type="entry name" value="AA_TRNA_LIGASE_I"/>
    <property type="match status" value="1"/>
</dbReference>
<dbReference type="PRINTS" id="PR00987">
    <property type="entry name" value="TRNASYNTHGLU"/>
</dbReference>
<dbReference type="Gene3D" id="2.40.240.10">
    <property type="entry name" value="Ribosomal Protein L25, Chain P"/>
    <property type="match status" value="1"/>
</dbReference>
<dbReference type="SUPFAM" id="SSF50715">
    <property type="entry name" value="Ribosomal protein L25-like"/>
    <property type="match status" value="1"/>
</dbReference>
<dbReference type="PANTHER" id="PTHR43097:SF5">
    <property type="entry name" value="GLUTAMATE--TRNA LIGASE"/>
    <property type="match status" value="1"/>
</dbReference>
<dbReference type="EMBL" id="CAKOGP040002524">
    <property type="protein sequence ID" value="CAJ1970475.1"/>
    <property type="molecule type" value="Genomic_DNA"/>
</dbReference>
<evidence type="ECO:0000256" key="8">
    <source>
        <dbReference type="ARBA" id="ARBA00022840"/>
    </source>
</evidence>
<evidence type="ECO:0000259" key="15">
    <source>
        <dbReference type="PROSITE" id="PS50405"/>
    </source>
</evidence>
<dbReference type="Pfam" id="PF20974">
    <property type="entry name" value="tRNA-synt_1c_C2"/>
    <property type="match status" value="1"/>
</dbReference>
<evidence type="ECO:0000256" key="5">
    <source>
        <dbReference type="ARBA" id="ARBA00022553"/>
    </source>
</evidence>
<dbReference type="InterPro" id="IPR020056">
    <property type="entry name" value="Rbsml_bL25/Gln-tRNA_synth_N"/>
</dbReference>
<dbReference type="NCBIfam" id="TIGR00463">
    <property type="entry name" value="gltX_arch"/>
    <property type="match status" value="1"/>
</dbReference>
<dbReference type="HAMAP" id="MF_02076">
    <property type="entry name" value="Glu_tRNA_synth_type2"/>
    <property type="match status" value="1"/>
</dbReference>
<gene>
    <name evidence="16" type="ORF">CYCCA115_LOCUS24491</name>
</gene>
<dbReference type="InterPro" id="IPR049437">
    <property type="entry name" value="tRNA-synt_1c_C2"/>
</dbReference>
<feature type="region of interest" description="Disordered" evidence="14">
    <location>
        <begin position="53"/>
        <end position="170"/>
    </location>
</feature>
<feature type="domain" description="GST C-terminal" evidence="15">
    <location>
        <begin position="210"/>
        <end position="371"/>
    </location>
</feature>
<dbReference type="Pfam" id="PF03950">
    <property type="entry name" value="tRNA-synt_1c_C"/>
    <property type="match status" value="1"/>
</dbReference>
<dbReference type="GO" id="GO:0005829">
    <property type="term" value="C:cytosol"/>
    <property type="evidence" value="ECO:0007669"/>
    <property type="project" value="TreeGrafter"/>
</dbReference>
<dbReference type="Gene3D" id="3.40.50.620">
    <property type="entry name" value="HUPs"/>
    <property type="match status" value="1"/>
</dbReference>
<dbReference type="InterPro" id="IPR020058">
    <property type="entry name" value="Glu/Gln-tRNA-synth_Ib_cat-dom"/>
</dbReference>
<dbReference type="InterPro" id="IPR004526">
    <property type="entry name" value="Glu-tRNA-synth_arc/euk"/>
</dbReference>
<dbReference type="AlphaFoldDB" id="A0AAD2GEK0"/>
<evidence type="ECO:0000256" key="11">
    <source>
        <dbReference type="ARBA" id="ARBA00030865"/>
    </source>
</evidence>
<evidence type="ECO:0000256" key="13">
    <source>
        <dbReference type="RuleBase" id="RU363037"/>
    </source>
</evidence>
<dbReference type="FunFam" id="2.40.240.10:FF:000004">
    <property type="entry name" value="Glutamyl-tRNA synthetase, cytoplasmic"/>
    <property type="match status" value="1"/>
</dbReference>
<evidence type="ECO:0000256" key="12">
    <source>
        <dbReference type="ARBA" id="ARBA00048351"/>
    </source>
</evidence>
<dbReference type="EC" id="6.1.1.17" evidence="3"/>
<evidence type="ECO:0000256" key="3">
    <source>
        <dbReference type="ARBA" id="ARBA00012835"/>
    </source>
</evidence>
<dbReference type="FunFam" id="1.10.1160.10:FF:000001">
    <property type="entry name" value="Glutamine--tRNA ligase"/>
    <property type="match status" value="1"/>
</dbReference>
<comment type="subcellular location">
    <subcellularLocation>
        <location evidence="1">Cytoplasm</location>
    </subcellularLocation>
</comment>
<evidence type="ECO:0000256" key="14">
    <source>
        <dbReference type="SAM" id="MobiDB-lite"/>
    </source>
</evidence>
<evidence type="ECO:0000256" key="4">
    <source>
        <dbReference type="ARBA" id="ARBA00022490"/>
    </source>
</evidence>
<keyword evidence="4" id="KW-0963">Cytoplasm</keyword>
<keyword evidence="5" id="KW-0597">Phosphoprotein</keyword>
<dbReference type="InterPro" id="IPR020059">
    <property type="entry name" value="Glu/Gln-tRNA-synth_Ib_codon-bd"/>
</dbReference>
<comment type="caution">
    <text evidence="16">The sequence shown here is derived from an EMBL/GenBank/DDBJ whole genome shotgun (WGS) entry which is preliminary data.</text>
</comment>
<dbReference type="InterPro" id="IPR010987">
    <property type="entry name" value="Glutathione-S-Trfase_C-like"/>
</dbReference>
<evidence type="ECO:0000256" key="2">
    <source>
        <dbReference type="ARBA" id="ARBA00008927"/>
    </source>
</evidence>
<keyword evidence="7 13" id="KW-0547">Nucleotide-binding</keyword>
<evidence type="ECO:0000256" key="9">
    <source>
        <dbReference type="ARBA" id="ARBA00022917"/>
    </source>
</evidence>
<evidence type="ECO:0000313" key="17">
    <source>
        <dbReference type="Proteomes" id="UP001295423"/>
    </source>
</evidence>
<evidence type="ECO:0000256" key="10">
    <source>
        <dbReference type="ARBA" id="ARBA00023146"/>
    </source>
</evidence>
<dbReference type="SUPFAM" id="SSF52374">
    <property type="entry name" value="Nucleotidylyl transferase"/>
    <property type="match status" value="1"/>
</dbReference>